<dbReference type="InterPro" id="IPR015424">
    <property type="entry name" value="PyrdxlP-dep_Trfase"/>
</dbReference>
<dbReference type="SUPFAM" id="SSF53383">
    <property type="entry name" value="PLP-dependent transferases"/>
    <property type="match status" value="1"/>
</dbReference>
<keyword evidence="5" id="KW-1185">Reference proteome</keyword>
<dbReference type="EMBL" id="CP101509">
    <property type="protein sequence ID" value="UTV30532.1"/>
    <property type="molecule type" value="Genomic_DNA"/>
</dbReference>
<dbReference type="PANTHER" id="PTHR43713">
    <property type="entry name" value="GLUTAMATE-1-SEMIALDEHYDE 2,1-AMINOMUTASE"/>
    <property type="match status" value="1"/>
</dbReference>
<keyword evidence="4" id="KW-0808">Transferase</keyword>
<dbReference type="Gene3D" id="3.90.1150.10">
    <property type="entry name" value="Aspartate Aminotransferase, domain 1"/>
    <property type="match status" value="1"/>
</dbReference>
<dbReference type="InterPro" id="IPR005814">
    <property type="entry name" value="Aminotrans_3"/>
</dbReference>
<evidence type="ECO:0000313" key="5">
    <source>
        <dbReference type="Proteomes" id="UP001057998"/>
    </source>
</evidence>
<dbReference type="Proteomes" id="UP001057998">
    <property type="component" value="Chromosome 2"/>
</dbReference>
<comment type="cofactor">
    <cofactor evidence="1">
        <name>pyridoxal 5'-phosphate</name>
        <dbReference type="ChEBI" id="CHEBI:597326"/>
    </cofactor>
</comment>
<dbReference type="Gene3D" id="3.40.640.10">
    <property type="entry name" value="Type I PLP-dependent aspartate aminotransferase-like (Major domain)"/>
    <property type="match status" value="1"/>
</dbReference>
<sequence length="450" mass="48866">MKQQTPISSSPAAQRSAALYQKALQFMPGGCSRNTVLRQPHPLYADAGRGCYVTDIDGMQRIDFANNMAALIHGHAHPQVVAAVTEQLHKGTAFTLATEVEIDFAEHLCSRNPGFKNIRFVNSGTEAIMSCLKAARAFTGRPKIAKVEGAYHGLYDFAEVSQTAKPENWGSPDHPASVPVAHGTPPTTLNDVIVIPFNDPETAIAILDQHADELACVLVDPMPHRVGLIPASESFITALSNWTRNHGALLVFDEVITFRTRYGGAQERYAVQPDLTAMGKMIGGGFPVGALAGRRDVMEVMNPRANQLLFPHSGTFSANPITMTAGLTAMQLFDRDAVSQLNALSDQLRGQITEAIQLADVPVCVTGEGSMFRIHMKPTPPTDYRSAYETPQEARIKSALLDHLFNHGFMMINTCSGTLSTAMTEKEISAFSEVLLNGFRTVKPLFDESA</sequence>
<name>A0ABY5GMI2_9GAMM</name>
<dbReference type="CDD" id="cd00610">
    <property type="entry name" value="OAT_like"/>
    <property type="match status" value="1"/>
</dbReference>
<evidence type="ECO:0000256" key="2">
    <source>
        <dbReference type="ARBA" id="ARBA00022898"/>
    </source>
</evidence>
<dbReference type="GO" id="GO:0008483">
    <property type="term" value="F:transaminase activity"/>
    <property type="evidence" value="ECO:0007669"/>
    <property type="project" value="UniProtKB-KW"/>
</dbReference>
<gene>
    <name evidence="4" type="ORF">NNL38_18360</name>
</gene>
<dbReference type="RefSeq" id="WP_255391891.1">
    <property type="nucleotide sequence ID" value="NZ_CP101509.1"/>
</dbReference>
<evidence type="ECO:0000313" key="4">
    <source>
        <dbReference type="EMBL" id="UTV30532.1"/>
    </source>
</evidence>
<dbReference type="InterPro" id="IPR015421">
    <property type="entry name" value="PyrdxlP-dep_Trfase_major"/>
</dbReference>
<protein>
    <submittedName>
        <fullName evidence="4">Aspartate aminotransferase family protein</fullName>
    </submittedName>
</protein>
<evidence type="ECO:0000256" key="3">
    <source>
        <dbReference type="RuleBase" id="RU003560"/>
    </source>
</evidence>
<evidence type="ECO:0000256" key="1">
    <source>
        <dbReference type="ARBA" id="ARBA00001933"/>
    </source>
</evidence>
<keyword evidence="2 3" id="KW-0663">Pyridoxal phosphate</keyword>
<organism evidence="4 5">
    <name type="scientific">Photobacterium atrarenae</name>
    <dbReference type="NCBI Taxonomy" id="865757"/>
    <lineage>
        <taxon>Bacteria</taxon>
        <taxon>Pseudomonadati</taxon>
        <taxon>Pseudomonadota</taxon>
        <taxon>Gammaproteobacteria</taxon>
        <taxon>Vibrionales</taxon>
        <taxon>Vibrionaceae</taxon>
        <taxon>Photobacterium</taxon>
    </lineage>
</organism>
<dbReference type="PANTHER" id="PTHR43713:SF3">
    <property type="entry name" value="GLUTAMATE-1-SEMIALDEHYDE 2,1-AMINOMUTASE 1, CHLOROPLASTIC-RELATED"/>
    <property type="match status" value="1"/>
</dbReference>
<dbReference type="InterPro" id="IPR015422">
    <property type="entry name" value="PyrdxlP-dep_Trfase_small"/>
</dbReference>
<accession>A0ABY5GMI2</accession>
<keyword evidence="4" id="KW-0032">Aminotransferase</keyword>
<dbReference type="Pfam" id="PF00202">
    <property type="entry name" value="Aminotran_3"/>
    <property type="match status" value="1"/>
</dbReference>
<proteinExistence type="inferred from homology"/>
<reference evidence="4" key="1">
    <citation type="submission" date="2022-07" db="EMBL/GenBank/DDBJ databases">
        <title>Genome sequencing of Photobacterium atrarenae GJH2-4.</title>
        <authorList>
            <person name="Park S.-J."/>
        </authorList>
    </citation>
    <scope>NUCLEOTIDE SEQUENCE</scope>
    <source>
        <strain evidence="4">GJH2-4</strain>
    </source>
</reference>
<comment type="similarity">
    <text evidence="3">Belongs to the class-III pyridoxal-phosphate-dependent aminotransferase family.</text>
</comment>